<organism evidence="2">
    <name type="scientific">Schistocephalus solidus</name>
    <name type="common">Tapeworm</name>
    <dbReference type="NCBI Taxonomy" id="70667"/>
    <lineage>
        <taxon>Eukaryota</taxon>
        <taxon>Metazoa</taxon>
        <taxon>Spiralia</taxon>
        <taxon>Lophotrochozoa</taxon>
        <taxon>Platyhelminthes</taxon>
        <taxon>Cestoda</taxon>
        <taxon>Eucestoda</taxon>
        <taxon>Diphyllobothriidea</taxon>
        <taxon>Diphyllobothriidae</taxon>
        <taxon>Schistocephalus</taxon>
    </lineage>
</organism>
<feature type="compositionally biased region" description="Polar residues" evidence="1">
    <location>
        <begin position="72"/>
        <end position="85"/>
    </location>
</feature>
<feature type="non-terminal residue" evidence="2">
    <location>
        <position position="1"/>
    </location>
</feature>
<proteinExistence type="predicted"/>
<name>A0A0X3P494_SCHSO</name>
<protein>
    <submittedName>
        <fullName evidence="2">Tubulin alpha-2 chain</fullName>
    </submittedName>
</protein>
<dbReference type="EMBL" id="GEEE01016421">
    <property type="protein sequence ID" value="JAP46804.1"/>
    <property type="molecule type" value="Transcribed_RNA"/>
</dbReference>
<reference evidence="2" key="1">
    <citation type="submission" date="2016-01" db="EMBL/GenBank/DDBJ databases">
        <title>Reference transcriptome for the parasite Schistocephalus solidus: insights into the molecular evolution of parasitism.</title>
        <authorList>
            <person name="Hebert F.O."/>
            <person name="Grambauer S."/>
            <person name="Barber I."/>
            <person name="Landry C.R."/>
            <person name="Aubin-Horth N."/>
        </authorList>
    </citation>
    <scope>NUCLEOTIDE SEQUENCE</scope>
</reference>
<gene>
    <name evidence="2" type="primary">TBA2</name>
    <name evidence="2" type="ORF">TR158053</name>
</gene>
<evidence type="ECO:0000256" key="1">
    <source>
        <dbReference type="SAM" id="MobiDB-lite"/>
    </source>
</evidence>
<accession>A0A0X3P494</accession>
<evidence type="ECO:0000313" key="2">
    <source>
        <dbReference type="EMBL" id="JAP46804.1"/>
    </source>
</evidence>
<sequence>NACVARATPTESIRARVRLRGRGFKTHNERRKKLCVCLCASPSPPRGRFSVFCCALLRRLRWISQNARNYNASHGPSWRPTQSRSMGAGMSGALYQPNR</sequence>
<feature type="region of interest" description="Disordered" evidence="1">
    <location>
        <begin position="72"/>
        <end position="99"/>
    </location>
</feature>
<dbReference type="AlphaFoldDB" id="A0A0X3P494"/>